<dbReference type="Proteomes" id="UP000319825">
    <property type="component" value="Unassembled WGS sequence"/>
</dbReference>
<name>A0A562IBM0_MICOL</name>
<proteinExistence type="predicted"/>
<sequence length="51" mass="5501">MGGVPFAVDVNLHGLSDMPVLPAMDSADATQERLRSYSRPGSAGTPLRRRF</sequence>
<organism evidence="2 3">
    <name type="scientific">Micromonospora olivasterospora</name>
    <dbReference type="NCBI Taxonomy" id="1880"/>
    <lineage>
        <taxon>Bacteria</taxon>
        <taxon>Bacillati</taxon>
        <taxon>Actinomycetota</taxon>
        <taxon>Actinomycetes</taxon>
        <taxon>Micromonosporales</taxon>
        <taxon>Micromonosporaceae</taxon>
        <taxon>Micromonospora</taxon>
    </lineage>
</organism>
<gene>
    <name evidence="2" type="ORF">JD77_03070</name>
</gene>
<accession>A0A562IBM0</accession>
<reference evidence="2 3" key="1">
    <citation type="submission" date="2019-07" db="EMBL/GenBank/DDBJ databases">
        <title>R&amp;d 2014.</title>
        <authorList>
            <person name="Klenk H.-P."/>
        </authorList>
    </citation>
    <scope>NUCLEOTIDE SEQUENCE [LARGE SCALE GENOMIC DNA]</scope>
    <source>
        <strain evidence="2 3">DSM 43868</strain>
    </source>
</reference>
<evidence type="ECO:0000313" key="2">
    <source>
        <dbReference type="EMBL" id="TWH68083.1"/>
    </source>
</evidence>
<dbReference type="EMBL" id="VLKE01000001">
    <property type="protein sequence ID" value="TWH68083.1"/>
    <property type="molecule type" value="Genomic_DNA"/>
</dbReference>
<evidence type="ECO:0000256" key="1">
    <source>
        <dbReference type="SAM" id="MobiDB-lite"/>
    </source>
</evidence>
<feature type="region of interest" description="Disordered" evidence="1">
    <location>
        <begin position="17"/>
        <end position="51"/>
    </location>
</feature>
<dbReference type="AlphaFoldDB" id="A0A562IBM0"/>
<keyword evidence="3" id="KW-1185">Reference proteome</keyword>
<evidence type="ECO:0000313" key="3">
    <source>
        <dbReference type="Proteomes" id="UP000319825"/>
    </source>
</evidence>
<comment type="caution">
    <text evidence="2">The sequence shown here is derived from an EMBL/GenBank/DDBJ whole genome shotgun (WGS) entry which is preliminary data.</text>
</comment>
<protein>
    <submittedName>
        <fullName evidence="2">Uncharacterized protein</fullName>
    </submittedName>
</protein>